<dbReference type="EMBL" id="CP011371">
    <property type="protein sequence ID" value="AKJ28208.1"/>
    <property type="molecule type" value="Genomic_DNA"/>
</dbReference>
<feature type="domain" description="FIST C-domain" evidence="2">
    <location>
        <begin position="241"/>
        <end position="371"/>
    </location>
</feature>
<dbReference type="Pfam" id="PF10442">
    <property type="entry name" value="FIST_C"/>
    <property type="match status" value="1"/>
</dbReference>
<dbReference type="InterPro" id="IPR019494">
    <property type="entry name" value="FIST_C"/>
</dbReference>
<dbReference type="Pfam" id="PF08495">
    <property type="entry name" value="FIST"/>
    <property type="match status" value="1"/>
</dbReference>
<accession>A0A0G3BJP6</accession>
<evidence type="ECO:0000313" key="3">
    <source>
        <dbReference type="EMBL" id="AKJ28208.1"/>
    </source>
</evidence>
<organism evidence="3 4">
    <name type="scientific">Caldimonas brevitalea</name>
    <dbReference type="NCBI Taxonomy" id="413882"/>
    <lineage>
        <taxon>Bacteria</taxon>
        <taxon>Pseudomonadati</taxon>
        <taxon>Pseudomonadota</taxon>
        <taxon>Betaproteobacteria</taxon>
        <taxon>Burkholderiales</taxon>
        <taxon>Sphaerotilaceae</taxon>
        <taxon>Caldimonas</taxon>
    </lineage>
</organism>
<evidence type="ECO:0000313" key="4">
    <source>
        <dbReference type="Proteomes" id="UP000035352"/>
    </source>
</evidence>
<dbReference type="AlphaFoldDB" id="A0A0G3BJP6"/>
<dbReference type="PANTHER" id="PTHR40252">
    <property type="entry name" value="BLR0328 PROTEIN"/>
    <property type="match status" value="1"/>
</dbReference>
<reference evidence="3 4" key="1">
    <citation type="submission" date="2015-05" db="EMBL/GenBank/DDBJ databases">
        <authorList>
            <person name="Tang B."/>
            <person name="Yu Y."/>
        </authorList>
    </citation>
    <scope>NUCLEOTIDE SEQUENCE [LARGE SCALE GENOMIC DNA]</scope>
    <source>
        <strain evidence="3 4">DSM 7029</strain>
    </source>
</reference>
<feature type="domain" description="FIST" evidence="1">
    <location>
        <begin position="37"/>
        <end position="240"/>
    </location>
</feature>
<evidence type="ECO:0000259" key="2">
    <source>
        <dbReference type="SMART" id="SM01204"/>
    </source>
</evidence>
<gene>
    <name evidence="3" type="ORF">AAW51_1517</name>
</gene>
<dbReference type="InterPro" id="IPR013702">
    <property type="entry name" value="FIST_domain_N"/>
</dbReference>
<dbReference type="SMART" id="SM01204">
    <property type="entry name" value="FIST_C"/>
    <property type="match status" value="1"/>
</dbReference>
<dbReference type="PANTHER" id="PTHR40252:SF2">
    <property type="entry name" value="BLR0328 PROTEIN"/>
    <property type="match status" value="1"/>
</dbReference>
<dbReference type="RefSeq" id="WP_047194117.1">
    <property type="nucleotide sequence ID" value="NZ_CP011371.1"/>
</dbReference>
<dbReference type="STRING" id="413882.AAW51_1517"/>
<sequence>MSTSTSIDLGPAVLRGASTASSAEQAAADLHEQIWRPGLALVVVFCSPSYPRDALARALRERFGETPVVGCTTGAEIGPGGYQVDSLTGFSLSAREFSVSLRAIEGLQDYVSSEGELIVQSLLGDLARKSRMPTRENTFAFLLIDGNSRREERVTHSLHNALGDIELFGGSAGDGLEPGLEPYVLHDGAFHRDAAVVMLVSTTRPFVVFKTESYVPSPIKMVITDADPETRSVREINGERAAVEYARLIGVDLDRIDVNTFARYPVGVMRRGEYYPRAIAWLGEEQSLTFACAIDTGVVLSVSQATDLIEGLTQRLAAVTRQIGEPELLIACDCVLRFFEMREHAIVPQAGAVMAAHNAVGFCTYGEQYNSMHINQTLTAVAIGRAR</sequence>
<dbReference type="OrthoDB" id="9770435at2"/>
<evidence type="ECO:0000259" key="1">
    <source>
        <dbReference type="SMART" id="SM00897"/>
    </source>
</evidence>
<protein>
    <recommendedName>
        <fullName evidence="5">FIST domain containing protein</fullName>
    </recommendedName>
</protein>
<dbReference type="KEGG" id="pbh:AAW51_1517"/>
<proteinExistence type="predicted"/>
<evidence type="ECO:0008006" key="5">
    <source>
        <dbReference type="Google" id="ProtNLM"/>
    </source>
</evidence>
<dbReference type="Proteomes" id="UP000035352">
    <property type="component" value="Chromosome"/>
</dbReference>
<name>A0A0G3BJP6_9BURK</name>
<dbReference type="SMART" id="SM00897">
    <property type="entry name" value="FIST"/>
    <property type="match status" value="1"/>
</dbReference>
<keyword evidence="4" id="KW-1185">Reference proteome</keyword>